<dbReference type="EMBL" id="CP010803">
    <property type="protein sequence ID" value="AJY48256.1"/>
    <property type="molecule type" value="Genomic_DNA"/>
</dbReference>
<comment type="similarity">
    <text evidence="1">Belongs to the DinB family.</text>
</comment>
<evidence type="ECO:0000313" key="4">
    <source>
        <dbReference type="EMBL" id="AJY48256.1"/>
    </source>
</evidence>
<feature type="binding site" evidence="3">
    <location>
        <position position="136"/>
    </location>
    <ligand>
        <name>a divalent metal cation</name>
        <dbReference type="ChEBI" id="CHEBI:60240"/>
    </ligand>
</feature>
<dbReference type="SUPFAM" id="SSF109854">
    <property type="entry name" value="DinB/YfiT-like putative metalloenzymes"/>
    <property type="match status" value="1"/>
</dbReference>
<feature type="binding site" evidence="3">
    <location>
        <position position="48"/>
    </location>
    <ligand>
        <name>a divalent metal cation</name>
        <dbReference type="ChEBI" id="CHEBI:60240"/>
    </ligand>
</feature>
<dbReference type="KEGG" id="mey:TM49_15305"/>
<dbReference type="AlphaFoldDB" id="A0A0D5LW47"/>
<evidence type="ECO:0000313" key="5">
    <source>
        <dbReference type="Proteomes" id="UP000032611"/>
    </source>
</evidence>
<gene>
    <name evidence="4" type="ORF">TM49_15305</name>
</gene>
<organism evidence="4 5">
    <name type="scientific">Martelella endophytica</name>
    <dbReference type="NCBI Taxonomy" id="1486262"/>
    <lineage>
        <taxon>Bacteria</taxon>
        <taxon>Pseudomonadati</taxon>
        <taxon>Pseudomonadota</taxon>
        <taxon>Alphaproteobacteria</taxon>
        <taxon>Hyphomicrobiales</taxon>
        <taxon>Aurantimonadaceae</taxon>
        <taxon>Martelella</taxon>
    </lineage>
</organism>
<dbReference type="GO" id="GO:0046872">
    <property type="term" value="F:metal ion binding"/>
    <property type="evidence" value="ECO:0007669"/>
    <property type="project" value="UniProtKB-KW"/>
</dbReference>
<proteinExistence type="inferred from homology"/>
<dbReference type="STRING" id="1486262.TM49_15305"/>
<reference evidence="4 5" key="1">
    <citation type="journal article" date="2015" name="Genome Announc.">
        <title>Complete genome sequence of Martelella endophytica YC6887, which has antifungal activity associated with a halophyte.</title>
        <authorList>
            <person name="Khan A."/>
            <person name="Khan H."/>
            <person name="Chung E.J."/>
            <person name="Hossain M.T."/>
            <person name="Chung Y.R."/>
        </authorList>
    </citation>
    <scope>NUCLEOTIDE SEQUENCE [LARGE SCALE GENOMIC DNA]</scope>
    <source>
        <strain evidence="4">YC6887</strain>
    </source>
</reference>
<dbReference type="OrthoDB" id="9807509at2"/>
<evidence type="ECO:0000256" key="2">
    <source>
        <dbReference type="ARBA" id="ARBA00022723"/>
    </source>
</evidence>
<keyword evidence="5" id="KW-1185">Reference proteome</keyword>
<name>A0A0D5LW47_MAREN</name>
<keyword evidence="2 3" id="KW-0479">Metal-binding</keyword>
<evidence type="ECO:0000256" key="3">
    <source>
        <dbReference type="PIRSR" id="PIRSR607837-1"/>
    </source>
</evidence>
<dbReference type="PANTHER" id="PTHR37302:SF1">
    <property type="entry name" value="PROTEIN DINB"/>
    <property type="match status" value="1"/>
</dbReference>
<dbReference type="Proteomes" id="UP000032611">
    <property type="component" value="Chromosome"/>
</dbReference>
<dbReference type="PANTHER" id="PTHR37302">
    <property type="entry name" value="SLR1116 PROTEIN"/>
    <property type="match status" value="1"/>
</dbReference>
<dbReference type="Pfam" id="PF05163">
    <property type="entry name" value="DinB"/>
    <property type="match status" value="1"/>
</dbReference>
<feature type="binding site" evidence="3">
    <location>
        <position position="132"/>
    </location>
    <ligand>
        <name>a divalent metal cation</name>
        <dbReference type="ChEBI" id="CHEBI:60240"/>
    </ligand>
</feature>
<dbReference type="Gene3D" id="1.20.120.450">
    <property type="entry name" value="dinb family like domain"/>
    <property type="match status" value="1"/>
</dbReference>
<dbReference type="InterPro" id="IPR007837">
    <property type="entry name" value="DinB"/>
</dbReference>
<dbReference type="RefSeq" id="WP_045685314.1">
    <property type="nucleotide sequence ID" value="NZ_CP010803.1"/>
</dbReference>
<dbReference type="HOGENOM" id="CLU_101283_1_1_5"/>
<evidence type="ECO:0000256" key="1">
    <source>
        <dbReference type="ARBA" id="ARBA00008635"/>
    </source>
</evidence>
<sequence>MSSHYRMFAAYNTWANRLVYDAAATLSDEEYRRDLGAFFRSVHETLNHVLFADRLWLARFAGENPAPGALDTILYDDFAGLRAAREQTDADIVAFIGGLGDAVEGTFSYKRGNPPQLYTDRYAITLSHFFNHQTHHRGQIHMMLTVLDRPSLALDLIYFLRTDEGKPFAQAAA</sequence>
<protein>
    <submittedName>
        <fullName evidence="4">Diguanylate cyclase</fullName>
    </submittedName>
</protein>
<dbReference type="InterPro" id="IPR034660">
    <property type="entry name" value="DinB/YfiT-like"/>
</dbReference>
<accession>A0A0D5LW47</accession>
<dbReference type="PATRIC" id="fig|1486262.3.peg.3163"/>